<evidence type="ECO:0000313" key="2">
    <source>
        <dbReference type="Proteomes" id="UP000826573"/>
    </source>
</evidence>
<protein>
    <submittedName>
        <fullName evidence="1">Uncharacterized protein</fullName>
    </submittedName>
</protein>
<reference evidence="1 2" key="1">
    <citation type="submission" date="2021-08" db="EMBL/GenBank/DDBJ databases">
        <title>The highly contiguous genome resource for Trichoderma semiorbis FJ059, a fungal antagonistic to plant pathogens.</title>
        <authorList>
            <person name="Liu T."/>
        </authorList>
    </citation>
    <scope>NUCLEOTIDE SEQUENCE [LARGE SCALE GENOMIC DNA]</scope>
    <source>
        <strain evidence="1 2">FJ059</strain>
    </source>
</reference>
<proteinExistence type="predicted"/>
<dbReference type="Proteomes" id="UP000826573">
    <property type="component" value="Unassembled WGS sequence"/>
</dbReference>
<organism evidence="1 2">
    <name type="scientific">Trichoderma semiorbis</name>
    <dbReference type="NCBI Taxonomy" id="1491008"/>
    <lineage>
        <taxon>Eukaryota</taxon>
        <taxon>Fungi</taxon>
        <taxon>Dikarya</taxon>
        <taxon>Ascomycota</taxon>
        <taxon>Pezizomycotina</taxon>
        <taxon>Sordariomycetes</taxon>
        <taxon>Hypocreomycetidae</taxon>
        <taxon>Hypocreales</taxon>
        <taxon>Hypocreaceae</taxon>
        <taxon>Trichoderma</taxon>
    </lineage>
</organism>
<evidence type="ECO:0000313" key="1">
    <source>
        <dbReference type="EMBL" id="KAH0522414.1"/>
    </source>
</evidence>
<gene>
    <name evidence="1" type="ORF">TsFJ059_006259</name>
</gene>
<comment type="caution">
    <text evidence="1">The sequence shown here is derived from an EMBL/GenBank/DDBJ whole genome shotgun (WGS) entry which is preliminary data.</text>
</comment>
<name>A0A9P8KQE6_9HYPO</name>
<dbReference type="EMBL" id="JAIMJC010000007">
    <property type="protein sequence ID" value="KAH0522414.1"/>
    <property type="molecule type" value="Genomic_DNA"/>
</dbReference>
<dbReference type="AlphaFoldDB" id="A0A9P8KQE6"/>
<accession>A0A9P8KQE6</accession>
<sequence length="148" mass="16267">MLRPVRSIATCTTDAPTKLAACAGLVPWRDEQARTESSKTFGLSSPAACVGGLPGVTVKHPRVYSKIARRPNGSLRSRLCRCPSRHLDEDSYLLPRVCITPFEGGCCYHDRHQCYMLPGKALDTDLSMLQAMSGTWAGHMFSWTRPGL</sequence>
<keyword evidence="2" id="KW-1185">Reference proteome</keyword>